<reference evidence="2" key="1">
    <citation type="journal article" date="2023" name="Mol. Phylogenet. Evol.">
        <title>Genome-scale phylogeny and comparative genomics of the fungal order Sordariales.</title>
        <authorList>
            <person name="Hensen N."/>
            <person name="Bonometti L."/>
            <person name="Westerberg I."/>
            <person name="Brannstrom I.O."/>
            <person name="Guillou S."/>
            <person name="Cros-Aarteil S."/>
            <person name="Calhoun S."/>
            <person name="Haridas S."/>
            <person name="Kuo A."/>
            <person name="Mondo S."/>
            <person name="Pangilinan J."/>
            <person name="Riley R."/>
            <person name="LaButti K."/>
            <person name="Andreopoulos B."/>
            <person name="Lipzen A."/>
            <person name="Chen C."/>
            <person name="Yan M."/>
            <person name="Daum C."/>
            <person name="Ng V."/>
            <person name="Clum A."/>
            <person name="Steindorff A."/>
            <person name="Ohm R.A."/>
            <person name="Martin F."/>
            <person name="Silar P."/>
            <person name="Natvig D.O."/>
            <person name="Lalanne C."/>
            <person name="Gautier V."/>
            <person name="Ament-Velasquez S.L."/>
            <person name="Kruys A."/>
            <person name="Hutchinson M.I."/>
            <person name="Powell A.J."/>
            <person name="Barry K."/>
            <person name="Miller A.N."/>
            <person name="Grigoriev I.V."/>
            <person name="Debuchy R."/>
            <person name="Gladieux P."/>
            <person name="Hiltunen Thoren M."/>
            <person name="Johannesson H."/>
        </authorList>
    </citation>
    <scope>NUCLEOTIDE SEQUENCE</scope>
    <source>
        <strain evidence="2">PSN293</strain>
    </source>
</reference>
<accession>A0AAN6XSL9</accession>
<gene>
    <name evidence="2" type="ORF">QBC37DRAFT_435302</name>
</gene>
<feature type="signal peptide" evidence="1">
    <location>
        <begin position="1"/>
        <end position="24"/>
    </location>
</feature>
<dbReference type="Proteomes" id="UP001301769">
    <property type="component" value="Unassembled WGS sequence"/>
</dbReference>
<evidence type="ECO:0000313" key="2">
    <source>
        <dbReference type="EMBL" id="KAK4206193.1"/>
    </source>
</evidence>
<keyword evidence="1" id="KW-0732">Signal</keyword>
<name>A0AAN6XSL9_9PEZI</name>
<evidence type="ECO:0000313" key="3">
    <source>
        <dbReference type="Proteomes" id="UP001301769"/>
    </source>
</evidence>
<protein>
    <submittedName>
        <fullName evidence="2">Uncharacterized protein</fullName>
    </submittedName>
</protein>
<proteinExistence type="predicted"/>
<comment type="caution">
    <text evidence="2">The sequence shown here is derived from an EMBL/GenBank/DDBJ whole genome shotgun (WGS) entry which is preliminary data.</text>
</comment>
<keyword evidence="3" id="KW-1185">Reference proteome</keyword>
<organism evidence="2 3">
    <name type="scientific">Rhypophila decipiens</name>
    <dbReference type="NCBI Taxonomy" id="261697"/>
    <lineage>
        <taxon>Eukaryota</taxon>
        <taxon>Fungi</taxon>
        <taxon>Dikarya</taxon>
        <taxon>Ascomycota</taxon>
        <taxon>Pezizomycotina</taxon>
        <taxon>Sordariomycetes</taxon>
        <taxon>Sordariomycetidae</taxon>
        <taxon>Sordariales</taxon>
        <taxon>Naviculisporaceae</taxon>
        <taxon>Rhypophila</taxon>
    </lineage>
</organism>
<dbReference type="EMBL" id="MU858476">
    <property type="protein sequence ID" value="KAK4206193.1"/>
    <property type="molecule type" value="Genomic_DNA"/>
</dbReference>
<feature type="chain" id="PRO_5042985851" evidence="1">
    <location>
        <begin position="25"/>
        <end position="539"/>
    </location>
</feature>
<sequence>MARLRFLSVIFLQAATLHFSPSLATKSNFIGTQSPINIQTDTMAKQLSDLPFKRIRVANQQDIDRLYPVLAAYVQNPDLASTVTELVIDAASWPDRYRRLTFHQEDQQALIPAPGPDEVAAHKQIEAHARALGLGSEATTWMLESLSWKFSGQPSPSTDPWRHSPPTYKGFANVASTLLLSLCPNITLLHAYGLEYAPPPLADFLLRNNYGLLPAKHLQHLDRVHMQAWNPNDNREYDRLEFLNYFRFFGRLPALRTYSADAVVEYQANREVAVPGSSPSITKITITNSEVSADMLGTIIRVPRALEELTLTLGGLSFFEGGMAVVNPKTLGKCLLEHKRTLKKLELDVACMLSGSNRVEAEEEPYEEEDGYVYGKDEYFRLDEQAGNGQPLRPFDLPNTRRYGLTIGSLHDFEALEHLAISVRLMLGPVVRENVMSQRRQGETVIPPFRLVDALPRTLKSLQLYDYVVGECPLADEHVKELKEKMADAFPFLTEVSGLDEPLIKNSKYDENSGYDTKNPSELAVLRRVHNRGLDWEFA</sequence>
<evidence type="ECO:0000256" key="1">
    <source>
        <dbReference type="SAM" id="SignalP"/>
    </source>
</evidence>
<dbReference type="AlphaFoldDB" id="A0AAN6XSL9"/>
<reference evidence="2" key="2">
    <citation type="submission" date="2023-05" db="EMBL/GenBank/DDBJ databases">
        <authorList>
            <consortium name="Lawrence Berkeley National Laboratory"/>
            <person name="Steindorff A."/>
            <person name="Hensen N."/>
            <person name="Bonometti L."/>
            <person name="Westerberg I."/>
            <person name="Brannstrom I.O."/>
            <person name="Guillou S."/>
            <person name="Cros-Aarteil S."/>
            <person name="Calhoun S."/>
            <person name="Haridas S."/>
            <person name="Kuo A."/>
            <person name="Mondo S."/>
            <person name="Pangilinan J."/>
            <person name="Riley R."/>
            <person name="Labutti K."/>
            <person name="Andreopoulos B."/>
            <person name="Lipzen A."/>
            <person name="Chen C."/>
            <person name="Yanf M."/>
            <person name="Daum C."/>
            <person name="Ng V."/>
            <person name="Clum A."/>
            <person name="Ohm R."/>
            <person name="Martin F."/>
            <person name="Silar P."/>
            <person name="Natvig D."/>
            <person name="Lalanne C."/>
            <person name="Gautier V."/>
            <person name="Ament-Velasquez S.L."/>
            <person name="Kruys A."/>
            <person name="Hutchinson M.I."/>
            <person name="Powell A.J."/>
            <person name="Barry K."/>
            <person name="Miller A.N."/>
            <person name="Grigoriev I.V."/>
            <person name="Debuchy R."/>
            <person name="Gladieux P."/>
            <person name="Thoren M.H."/>
            <person name="Johannesson H."/>
        </authorList>
    </citation>
    <scope>NUCLEOTIDE SEQUENCE</scope>
    <source>
        <strain evidence="2">PSN293</strain>
    </source>
</reference>